<accession>A0A8K0P6A7</accession>
<evidence type="ECO:0000256" key="1">
    <source>
        <dbReference type="SAM" id="MobiDB-lite"/>
    </source>
</evidence>
<dbReference type="AlphaFoldDB" id="A0A8K0P6A7"/>
<reference evidence="2" key="2">
    <citation type="submission" date="2017-10" db="EMBL/GenBank/DDBJ databases">
        <title>Ladona fulva Genome sequencing and assembly.</title>
        <authorList>
            <person name="Murali S."/>
            <person name="Richards S."/>
            <person name="Bandaranaike D."/>
            <person name="Bellair M."/>
            <person name="Blankenburg K."/>
            <person name="Chao H."/>
            <person name="Dinh H."/>
            <person name="Doddapaneni H."/>
            <person name="Dugan-Rocha S."/>
            <person name="Elkadiri S."/>
            <person name="Gnanaolivu R."/>
            <person name="Hernandez B."/>
            <person name="Skinner E."/>
            <person name="Javaid M."/>
            <person name="Lee S."/>
            <person name="Li M."/>
            <person name="Ming W."/>
            <person name="Munidasa M."/>
            <person name="Muniz J."/>
            <person name="Nguyen L."/>
            <person name="Hughes D."/>
            <person name="Osuji N."/>
            <person name="Pu L.-L."/>
            <person name="Puazo M."/>
            <person name="Qu C."/>
            <person name="Quiroz J."/>
            <person name="Raj R."/>
            <person name="Weissenberger G."/>
            <person name="Xin Y."/>
            <person name="Zou X."/>
            <person name="Han Y."/>
            <person name="Worley K."/>
            <person name="Muzny D."/>
            <person name="Gibbs R."/>
        </authorList>
    </citation>
    <scope>NUCLEOTIDE SEQUENCE</scope>
    <source>
        <strain evidence="2">Sampled in the wild</strain>
    </source>
</reference>
<dbReference type="OrthoDB" id="6517071at2759"/>
<dbReference type="Proteomes" id="UP000792457">
    <property type="component" value="Unassembled WGS sequence"/>
</dbReference>
<feature type="compositionally biased region" description="Polar residues" evidence="1">
    <location>
        <begin position="56"/>
        <end position="69"/>
    </location>
</feature>
<evidence type="ECO:0000313" key="2">
    <source>
        <dbReference type="EMBL" id="KAG8233793.1"/>
    </source>
</evidence>
<protein>
    <submittedName>
        <fullName evidence="2">Uncharacterized protein</fullName>
    </submittedName>
</protein>
<feature type="compositionally biased region" description="Low complexity" evidence="1">
    <location>
        <begin position="20"/>
        <end position="32"/>
    </location>
</feature>
<keyword evidence="3" id="KW-1185">Reference proteome</keyword>
<feature type="compositionally biased region" description="Low complexity" evidence="1">
    <location>
        <begin position="1"/>
        <end position="10"/>
    </location>
</feature>
<reference evidence="2" key="1">
    <citation type="submission" date="2013-04" db="EMBL/GenBank/DDBJ databases">
        <authorList>
            <person name="Qu J."/>
            <person name="Murali S.C."/>
            <person name="Bandaranaike D."/>
            <person name="Bellair M."/>
            <person name="Blankenburg K."/>
            <person name="Chao H."/>
            <person name="Dinh H."/>
            <person name="Doddapaneni H."/>
            <person name="Downs B."/>
            <person name="Dugan-Rocha S."/>
            <person name="Elkadiri S."/>
            <person name="Gnanaolivu R.D."/>
            <person name="Hernandez B."/>
            <person name="Javaid M."/>
            <person name="Jayaseelan J.C."/>
            <person name="Lee S."/>
            <person name="Li M."/>
            <person name="Ming W."/>
            <person name="Munidasa M."/>
            <person name="Muniz J."/>
            <person name="Nguyen L."/>
            <person name="Ongeri F."/>
            <person name="Osuji N."/>
            <person name="Pu L.-L."/>
            <person name="Puazo M."/>
            <person name="Qu C."/>
            <person name="Quiroz J."/>
            <person name="Raj R."/>
            <person name="Weissenberger G."/>
            <person name="Xin Y."/>
            <person name="Zou X."/>
            <person name="Han Y."/>
            <person name="Richards S."/>
            <person name="Worley K."/>
            <person name="Muzny D."/>
            <person name="Gibbs R."/>
        </authorList>
    </citation>
    <scope>NUCLEOTIDE SEQUENCE</scope>
    <source>
        <strain evidence="2">Sampled in the wild</strain>
    </source>
</reference>
<gene>
    <name evidence="2" type="ORF">J437_LFUL008013</name>
</gene>
<feature type="region of interest" description="Disordered" evidence="1">
    <location>
        <begin position="56"/>
        <end position="90"/>
    </location>
</feature>
<proteinExistence type="predicted"/>
<evidence type="ECO:0000313" key="3">
    <source>
        <dbReference type="Proteomes" id="UP000792457"/>
    </source>
</evidence>
<name>A0A8K0P6A7_LADFU</name>
<dbReference type="EMBL" id="KZ308747">
    <property type="protein sequence ID" value="KAG8233793.1"/>
    <property type="molecule type" value="Genomic_DNA"/>
</dbReference>
<comment type="caution">
    <text evidence="2">The sequence shown here is derived from an EMBL/GenBank/DDBJ whole genome shotgun (WGS) entry which is preliminary data.</text>
</comment>
<organism evidence="2 3">
    <name type="scientific">Ladona fulva</name>
    <name type="common">Scarce chaser dragonfly</name>
    <name type="synonym">Libellula fulva</name>
    <dbReference type="NCBI Taxonomy" id="123851"/>
    <lineage>
        <taxon>Eukaryota</taxon>
        <taxon>Metazoa</taxon>
        <taxon>Ecdysozoa</taxon>
        <taxon>Arthropoda</taxon>
        <taxon>Hexapoda</taxon>
        <taxon>Insecta</taxon>
        <taxon>Pterygota</taxon>
        <taxon>Palaeoptera</taxon>
        <taxon>Odonata</taxon>
        <taxon>Epiprocta</taxon>
        <taxon>Anisoptera</taxon>
        <taxon>Libelluloidea</taxon>
        <taxon>Libellulidae</taxon>
        <taxon>Ladona</taxon>
    </lineage>
</organism>
<sequence>MPGSSSMSPLLQPPPPPSTSAPSPTLASSAGGTFSSYTPSKIQIGEDFQLGITRTVPQPSTSHAFNQTDASKEDNTEEKEEYLKPAEEGVTWSAETAADLLF</sequence>
<feature type="region of interest" description="Disordered" evidence="1">
    <location>
        <begin position="1"/>
        <end position="40"/>
    </location>
</feature>